<dbReference type="GO" id="GO:0016020">
    <property type="term" value="C:membrane"/>
    <property type="evidence" value="ECO:0007669"/>
    <property type="project" value="UniProtKB-SubCell"/>
</dbReference>
<feature type="transmembrane region" description="Helical" evidence="7">
    <location>
        <begin position="66"/>
        <end position="84"/>
    </location>
</feature>
<protein>
    <recommendedName>
        <fullName evidence="8">Peptidase S54 rhomboid domain-containing protein</fullName>
    </recommendedName>
</protein>
<evidence type="ECO:0000256" key="4">
    <source>
        <dbReference type="ARBA" id="ARBA00022801"/>
    </source>
</evidence>
<evidence type="ECO:0000313" key="9">
    <source>
        <dbReference type="EMBL" id="KRO63108.1"/>
    </source>
</evidence>
<keyword evidence="4" id="KW-0378">Hydrolase</keyword>
<dbReference type="PANTHER" id="PTHR43731">
    <property type="entry name" value="RHOMBOID PROTEASE"/>
    <property type="match status" value="1"/>
</dbReference>
<comment type="similarity">
    <text evidence="2">Belongs to the peptidase S54 family.</text>
</comment>
<sequence length="278" mass="30279">MKHPAPVTRAIIFGNIGVAVLDVLLTLKSPSSDSAIRQTLSLSAANLFDGAWWEPFTYMWLHAPPIGFWLTHILFNMLTLSIFGKPMEARLGPRRFVALYLVGGFAAAAAFLGQAWWQGGGTLAGLQANTQEIEGASGAVLAVVAAFAVYFPDARLFIFPFPFPVRASRAVRVFIGLSIAMMFIPALSFIGHSAHIGGLLAGFFLARAWHQAAPQPPVLVSKVERGMEEMAATLAVSQLNEAEFLVEVRHLLGELGKGHWRPLTSRERALLRRAHLLV</sequence>
<dbReference type="PANTHER" id="PTHR43731:SF14">
    <property type="entry name" value="PRESENILIN-ASSOCIATED RHOMBOID-LIKE PROTEIN, MITOCHONDRIAL"/>
    <property type="match status" value="1"/>
</dbReference>
<accession>A0A0R2RKE0</accession>
<evidence type="ECO:0000256" key="3">
    <source>
        <dbReference type="ARBA" id="ARBA00022692"/>
    </source>
</evidence>
<feature type="domain" description="Peptidase S54 rhomboid" evidence="8">
    <location>
        <begin position="50"/>
        <end position="207"/>
    </location>
</feature>
<dbReference type="Proteomes" id="UP000051269">
    <property type="component" value="Unassembled WGS sequence"/>
</dbReference>
<feature type="transmembrane region" description="Helical" evidence="7">
    <location>
        <begin position="7"/>
        <end position="27"/>
    </location>
</feature>
<keyword evidence="5 7" id="KW-1133">Transmembrane helix</keyword>
<evidence type="ECO:0000256" key="7">
    <source>
        <dbReference type="SAM" id="Phobius"/>
    </source>
</evidence>
<keyword evidence="6 7" id="KW-0472">Membrane</keyword>
<dbReference type="InterPro" id="IPR050925">
    <property type="entry name" value="Rhomboid_protease_S54"/>
</dbReference>
<feature type="transmembrane region" description="Helical" evidence="7">
    <location>
        <begin position="137"/>
        <end position="158"/>
    </location>
</feature>
<name>A0A0R2RKE0_9BACT</name>
<dbReference type="Pfam" id="PF01694">
    <property type="entry name" value="Rhomboid"/>
    <property type="match status" value="1"/>
</dbReference>
<comment type="caution">
    <text evidence="9">The sequence shown here is derived from an EMBL/GenBank/DDBJ whole genome shotgun (WGS) entry which is preliminary data.</text>
</comment>
<dbReference type="SUPFAM" id="SSF144091">
    <property type="entry name" value="Rhomboid-like"/>
    <property type="match status" value="1"/>
</dbReference>
<dbReference type="GO" id="GO:0004252">
    <property type="term" value="F:serine-type endopeptidase activity"/>
    <property type="evidence" value="ECO:0007669"/>
    <property type="project" value="InterPro"/>
</dbReference>
<evidence type="ECO:0000256" key="2">
    <source>
        <dbReference type="ARBA" id="ARBA00009045"/>
    </source>
</evidence>
<gene>
    <name evidence="9" type="ORF">ABR82_01535</name>
</gene>
<evidence type="ECO:0000259" key="8">
    <source>
        <dbReference type="Pfam" id="PF01694"/>
    </source>
</evidence>
<dbReference type="EMBL" id="LIBO01000007">
    <property type="protein sequence ID" value="KRO63108.1"/>
    <property type="molecule type" value="Genomic_DNA"/>
</dbReference>
<comment type="subcellular location">
    <subcellularLocation>
        <location evidence="1">Membrane</location>
        <topology evidence="1">Multi-pass membrane protein</topology>
    </subcellularLocation>
</comment>
<reference evidence="9 10" key="1">
    <citation type="submission" date="2015-10" db="EMBL/GenBank/DDBJ databases">
        <title>Metagenome-Assembled Genomes uncover a global brackish microbiome.</title>
        <authorList>
            <person name="Hugerth L.W."/>
            <person name="Larsson J."/>
            <person name="Alneberg J."/>
            <person name="Lindh M.V."/>
            <person name="Legrand C."/>
            <person name="Pinhassi J."/>
            <person name="Andersson A.F."/>
        </authorList>
    </citation>
    <scope>NUCLEOTIDE SEQUENCE [LARGE SCALE GENOMIC DNA]</scope>
    <source>
        <strain evidence="9">BACL18 MAG-120507-bin52</strain>
    </source>
</reference>
<evidence type="ECO:0000313" key="10">
    <source>
        <dbReference type="Proteomes" id="UP000051269"/>
    </source>
</evidence>
<dbReference type="InterPro" id="IPR022764">
    <property type="entry name" value="Peptidase_S54_rhomboid_dom"/>
</dbReference>
<evidence type="ECO:0000256" key="5">
    <source>
        <dbReference type="ARBA" id="ARBA00022989"/>
    </source>
</evidence>
<dbReference type="InterPro" id="IPR035952">
    <property type="entry name" value="Rhomboid-like_sf"/>
</dbReference>
<proteinExistence type="inferred from homology"/>
<dbReference type="AlphaFoldDB" id="A0A0R2RKE0"/>
<dbReference type="Gene3D" id="1.20.1540.10">
    <property type="entry name" value="Rhomboid-like"/>
    <property type="match status" value="1"/>
</dbReference>
<feature type="transmembrane region" description="Helical" evidence="7">
    <location>
        <begin position="96"/>
        <end position="117"/>
    </location>
</feature>
<feature type="transmembrane region" description="Helical" evidence="7">
    <location>
        <begin position="170"/>
        <end position="190"/>
    </location>
</feature>
<evidence type="ECO:0000256" key="1">
    <source>
        <dbReference type="ARBA" id="ARBA00004141"/>
    </source>
</evidence>
<organism evidence="9 10">
    <name type="scientific">Verrucomicrobia subdivision 6 bacterium BACL9 MAG-120507-bin52</name>
    <dbReference type="NCBI Taxonomy" id="1655590"/>
    <lineage>
        <taxon>Bacteria</taxon>
        <taxon>Pseudomonadati</taxon>
        <taxon>Verrucomicrobiota</taxon>
        <taxon>Verrucomicrobiia</taxon>
        <taxon>Verrucomicrobiales</taxon>
        <taxon>Verrucomicrobia subdivision 6</taxon>
    </lineage>
</organism>
<evidence type="ECO:0000256" key="6">
    <source>
        <dbReference type="ARBA" id="ARBA00023136"/>
    </source>
</evidence>
<keyword evidence="3 7" id="KW-0812">Transmembrane</keyword>